<evidence type="ECO:0000313" key="2">
    <source>
        <dbReference type="Proteomes" id="UP001054837"/>
    </source>
</evidence>
<accession>A0AAV4PGS6</accession>
<gene>
    <name evidence="1" type="ORF">CDAR_289391</name>
</gene>
<dbReference type="EMBL" id="BPLQ01002817">
    <property type="protein sequence ID" value="GIX95839.1"/>
    <property type="molecule type" value="Genomic_DNA"/>
</dbReference>
<reference evidence="1 2" key="1">
    <citation type="submission" date="2021-06" db="EMBL/GenBank/DDBJ databases">
        <title>Caerostris darwini draft genome.</title>
        <authorList>
            <person name="Kono N."/>
            <person name="Arakawa K."/>
        </authorList>
    </citation>
    <scope>NUCLEOTIDE SEQUENCE [LARGE SCALE GENOMIC DNA]</scope>
</reference>
<dbReference type="Proteomes" id="UP001054837">
    <property type="component" value="Unassembled WGS sequence"/>
</dbReference>
<dbReference type="AlphaFoldDB" id="A0AAV4PGS6"/>
<sequence>MQLIRSFAVIGLSFGIGGNMRQRIPHLISRLGGIVWGKWRHMFVFRNDICRRERVFELTGGQSGSVEPVGGSGRIRQASHTTQIPSVLSFRYSRESFHKYSITFLDIRFTLRHE</sequence>
<protein>
    <recommendedName>
        <fullName evidence="3">Secreted protein</fullName>
    </recommendedName>
</protein>
<organism evidence="1 2">
    <name type="scientific">Caerostris darwini</name>
    <dbReference type="NCBI Taxonomy" id="1538125"/>
    <lineage>
        <taxon>Eukaryota</taxon>
        <taxon>Metazoa</taxon>
        <taxon>Ecdysozoa</taxon>
        <taxon>Arthropoda</taxon>
        <taxon>Chelicerata</taxon>
        <taxon>Arachnida</taxon>
        <taxon>Araneae</taxon>
        <taxon>Araneomorphae</taxon>
        <taxon>Entelegynae</taxon>
        <taxon>Araneoidea</taxon>
        <taxon>Araneidae</taxon>
        <taxon>Caerostris</taxon>
    </lineage>
</organism>
<proteinExistence type="predicted"/>
<keyword evidence="2" id="KW-1185">Reference proteome</keyword>
<name>A0AAV4PGS6_9ARAC</name>
<evidence type="ECO:0008006" key="3">
    <source>
        <dbReference type="Google" id="ProtNLM"/>
    </source>
</evidence>
<evidence type="ECO:0000313" key="1">
    <source>
        <dbReference type="EMBL" id="GIX95839.1"/>
    </source>
</evidence>
<comment type="caution">
    <text evidence="1">The sequence shown here is derived from an EMBL/GenBank/DDBJ whole genome shotgun (WGS) entry which is preliminary data.</text>
</comment>